<reference evidence="2 3" key="1">
    <citation type="journal article" date="2019" name="Mol. Biol. Evol.">
        <title>Blast fungal genomes show frequent chromosomal changes, gene gains and losses, and effector gene turnover.</title>
        <authorList>
            <person name="Gomez Luciano L.B."/>
            <person name="Jason Tsai I."/>
            <person name="Chuma I."/>
            <person name="Tosa Y."/>
            <person name="Chen Y.H."/>
            <person name="Li J.Y."/>
            <person name="Li M.Y."/>
            <person name="Jade Lu M.Y."/>
            <person name="Nakayashiki H."/>
            <person name="Li W.H."/>
        </authorList>
    </citation>
    <scope>NUCLEOTIDE SEQUENCE [LARGE SCALE GENOMIC DNA]</scope>
    <source>
        <strain evidence="2">MZ5-1-6</strain>
    </source>
</reference>
<dbReference type="AlphaFoldDB" id="A0A4P7NI98"/>
<evidence type="ECO:0000256" key="1">
    <source>
        <dbReference type="SAM" id="MobiDB-lite"/>
    </source>
</evidence>
<dbReference type="EMBL" id="CP034207">
    <property type="protein sequence ID" value="QBZ61737.1"/>
    <property type="molecule type" value="Genomic_DNA"/>
</dbReference>
<accession>A0A4P7NI98</accession>
<feature type="compositionally biased region" description="Basic and acidic residues" evidence="1">
    <location>
        <begin position="18"/>
        <end position="36"/>
    </location>
</feature>
<evidence type="ECO:0000313" key="2">
    <source>
        <dbReference type="EMBL" id="QBZ61737.1"/>
    </source>
</evidence>
<protein>
    <submittedName>
        <fullName evidence="2">Uncharacterized protein</fullName>
    </submittedName>
</protein>
<name>A0A4P7NI98_PYROR</name>
<evidence type="ECO:0000313" key="3">
    <source>
        <dbReference type="Proteomes" id="UP000294847"/>
    </source>
</evidence>
<sequence>MREGVDNGRGKVWVKTLQRRERATQPPRHSETRLPERGTRQLTYSGQVGWLKCWLAWSDGHVAPLGEADGSKGLEETYDETNRRTEKRLTCGLLGPG</sequence>
<gene>
    <name evidence="2" type="ORF">PoMZ_08693</name>
</gene>
<organism evidence="2 3">
    <name type="scientific">Pyricularia oryzae</name>
    <name type="common">Rice blast fungus</name>
    <name type="synonym">Magnaporthe oryzae</name>
    <dbReference type="NCBI Taxonomy" id="318829"/>
    <lineage>
        <taxon>Eukaryota</taxon>
        <taxon>Fungi</taxon>
        <taxon>Dikarya</taxon>
        <taxon>Ascomycota</taxon>
        <taxon>Pezizomycotina</taxon>
        <taxon>Sordariomycetes</taxon>
        <taxon>Sordariomycetidae</taxon>
        <taxon>Magnaporthales</taxon>
        <taxon>Pyriculariaceae</taxon>
        <taxon>Pyricularia</taxon>
    </lineage>
</organism>
<dbReference type="Proteomes" id="UP000294847">
    <property type="component" value="Chromosome 4"/>
</dbReference>
<proteinExistence type="predicted"/>
<feature type="region of interest" description="Disordered" evidence="1">
    <location>
        <begin position="1"/>
        <end position="36"/>
    </location>
</feature>